<sequence length="264" mass="28818">MKPLAKLSLFACVVGGLTNPLCAQNVPTPPKMTPDMTEFWEPEVKAITADAGNVAPSDAKVLFDGKNLDQWVSVNNPQNPAGWTVADGVFTVKKGTGNIQTKDSFLDYQLHIEWKVPATITGKGQGRGNSGLFLASTGKGDAGYELQILDSYNNRTYANGQAGSIYKQTPPLRNVTRKPGEWNVYDVIFTAPRFKEDGSLFSPARVTVLHNGVIVQNNTELRGPTQYIGLPSYSQAHGKSPIKLQDHGDPSEAISFRNVWIREL</sequence>
<dbReference type="Gene3D" id="2.60.120.560">
    <property type="entry name" value="Exo-inulinase, domain 1"/>
    <property type="match status" value="1"/>
</dbReference>
<dbReference type="RefSeq" id="WP_132117999.1">
    <property type="nucleotide sequence ID" value="NZ_SMJU01000007.1"/>
</dbReference>
<reference evidence="3 4" key="1">
    <citation type="submission" date="2019-02" db="EMBL/GenBank/DDBJ databases">
        <title>Arundinibacter roseus gen. nov., sp. nov., a new member of the family Cytophagaceae.</title>
        <authorList>
            <person name="Szuroczki S."/>
            <person name="Khayer B."/>
            <person name="Sproer C."/>
            <person name="Toumi M."/>
            <person name="Szabo A."/>
            <person name="Felfoldi T."/>
            <person name="Schumann P."/>
            <person name="Toth E."/>
        </authorList>
    </citation>
    <scope>NUCLEOTIDE SEQUENCE [LARGE SCALE GENOMIC DNA]</scope>
    <source>
        <strain evidence="3 4">DMA-k-7a</strain>
    </source>
</reference>
<dbReference type="AlphaFoldDB" id="A0A4R4KD74"/>
<dbReference type="Proteomes" id="UP000295706">
    <property type="component" value="Unassembled WGS sequence"/>
</dbReference>
<dbReference type="OrthoDB" id="176168at2"/>
<feature type="signal peptide" evidence="1">
    <location>
        <begin position="1"/>
        <end position="23"/>
    </location>
</feature>
<name>A0A4R4KD74_9BACT</name>
<organism evidence="3 4">
    <name type="scientific">Arundinibacter roseus</name>
    <dbReference type="NCBI Taxonomy" id="2070510"/>
    <lineage>
        <taxon>Bacteria</taxon>
        <taxon>Pseudomonadati</taxon>
        <taxon>Bacteroidota</taxon>
        <taxon>Cytophagia</taxon>
        <taxon>Cytophagales</taxon>
        <taxon>Spirosomataceae</taxon>
        <taxon>Arundinibacter</taxon>
    </lineage>
</organism>
<evidence type="ECO:0000313" key="4">
    <source>
        <dbReference type="Proteomes" id="UP000295706"/>
    </source>
</evidence>
<proteinExistence type="predicted"/>
<evidence type="ECO:0000313" key="3">
    <source>
        <dbReference type="EMBL" id="TDB64441.1"/>
    </source>
</evidence>
<keyword evidence="4" id="KW-1185">Reference proteome</keyword>
<feature type="domain" description="3-keto-alpha-glucoside-1,2-lyase/3-keto-2-hydroxy-glucal hydratase" evidence="2">
    <location>
        <begin position="59"/>
        <end position="262"/>
    </location>
</feature>
<dbReference type="GO" id="GO:0016787">
    <property type="term" value="F:hydrolase activity"/>
    <property type="evidence" value="ECO:0007669"/>
    <property type="project" value="InterPro"/>
</dbReference>
<evidence type="ECO:0000256" key="1">
    <source>
        <dbReference type="SAM" id="SignalP"/>
    </source>
</evidence>
<keyword evidence="1" id="KW-0732">Signal</keyword>
<dbReference type="InterPro" id="IPR010496">
    <property type="entry name" value="AL/BT2_dom"/>
</dbReference>
<accession>A0A4R4KD74</accession>
<dbReference type="Pfam" id="PF06439">
    <property type="entry name" value="3keto-disac_hyd"/>
    <property type="match status" value="1"/>
</dbReference>
<dbReference type="EMBL" id="SMJU01000007">
    <property type="protein sequence ID" value="TDB64441.1"/>
    <property type="molecule type" value="Genomic_DNA"/>
</dbReference>
<protein>
    <submittedName>
        <fullName evidence="3">DUF1080 domain-containing protein</fullName>
    </submittedName>
</protein>
<comment type="caution">
    <text evidence="3">The sequence shown here is derived from an EMBL/GenBank/DDBJ whole genome shotgun (WGS) entry which is preliminary data.</text>
</comment>
<gene>
    <name evidence="3" type="ORF">EZE20_12225</name>
</gene>
<evidence type="ECO:0000259" key="2">
    <source>
        <dbReference type="Pfam" id="PF06439"/>
    </source>
</evidence>
<feature type="chain" id="PRO_5020637359" evidence="1">
    <location>
        <begin position="24"/>
        <end position="264"/>
    </location>
</feature>